<evidence type="ECO:0000256" key="1">
    <source>
        <dbReference type="SAM" id="MobiDB-lite"/>
    </source>
</evidence>
<dbReference type="Proteomes" id="UP000260457">
    <property type="component" value="Chromosome"/>
</dbReference>
<reference evidence="4 5" key="1">
    <citation type="submission" date="2017-09" db="EMBL/GenBank/DDBJ databases">
        <title>Large-scale bioinformatics analysis of Bacillus genomes uncovers conserved roles of natural products in bacterial physiology.</title>
        <authorList>
            <consortium name="Agbiome Team Llc"/>
            <person name="Bleich R.M."/>
            <person name="Kirk G.J."/>
            <person name="Santa Maria K.C."/>
            <person name="Allen S.E."/>
            <person name="Farag S."/>
            <person name="Shank E.A."/>
            <person name="Bowers A."/>
        </authorList>
    </citation>
    <scope>NUCLEOTIDE SEQUENCE [LARGE SCALE GENOMIC DNA]</scope>
    <source>
        <strain evidence="4 5">AFS003229</strain>
    </source>
</reference>
<protein>
    <recommendedName>
        <fullName evidence="2">Transcription regulator PadR N-terminal domain-containing protein</fullName>
    </recommendedName>
</protein>
<keyword evidence="6" id="KW-1185">Reference proteome</keyword>
<dbReference type="InterPro" id="IPR036390">
    <property type="entry name" value="WH_DNA-bd_sf"/>
</dbReference>
<evidence type="ECO:0000313" key="6">
    <source>
        <dbReference type="Proteomes" id="UP000260457"/>
    </source>
</evidence>
<evidence type="ECO:0000313" key="3">
    <source>
        <dbReference type="EMBL" id="AXN40874.1"/>
    </source>
</evidence>
<dbReference type="InterPro" id="IPR036388">
    <property type="entry name" value="WH-like_DNA-bd_sf"/>
</dbReference>
<dbReference type="SUPFAM" id="SSF46785">
    <property type="entry name" value="Winged helix' DNA-binding domain"/>
    <property type="match status" value="1"/>
</dbReference>
<organism evidence="4 5">
    <name type="scientific">Peribacillus butanolivorans</name>
    <dbReference type="NCBI Taxonomy" id="421767"/>
    <lineage>
        <taxon>Bacteria</taxon>
        <taxon>Bacillati</taxon>
        <taxon>Bacillota</taxon>
        <taxon>Bacilli</taxon>
        <taxon>Bacillales</taxon>
        <taxon>Bacillaceae</taxon>
        <taxon>Peribacillus</taxon>
    </lineage>
</organism>
<name>A0AAX0RQT0_9BACI</name>
<dbReference type="KEGG" id="pbut:DTO10_22520"/>
<dbReference type="EMBL" id="CP030926">
    <property type="protein sequence ID" value="AXN40874.1"/>
    <property type="molecule type" value="Genomic_DNA"/>
</dbReference>
<evidence type="ECO:0000313" key="4">
    <source>
        <dbReference type="EMBL" id="PEJ29204.1"/>
    </source>
</evidence>
<feature type="compositionally biased region" description="Basic and acidic residues" evidence="1">
    <location>
        <begin position="183"/>
        <end position="202"/>
    </location>
</feature>
<sequence length="202" mass="23727">MSIESSILAILSFWPSTGYNIKAEFEHKAAGLYWGMSYGSIYPKLKKLEEEGLVYPIEQEEEGRKKKLYELTPKGWEEFENWLRLPPAYPIIRDELLMKMSTWHEDMESSVLISHLLKRKETTEDLLEFVKDWPTNGISYISKVGMLTIRYAELRLEAELKWIEESINALENNQLPKGQDPNRNTEKLLTRRREATQGEKEK</sequence>
<dbReference type="PANTHER" id="PTHR43252">
    <property type="entry name" value="TRANSCRIPTIONAL REGULATOR YQJI"/>
    <property type="match status" value="1"/>
</dbReference>
<dbReference type="Pfam" id="PF03551">
    <property type="entry name" value="PadR"/>
    <property type="match status" value="1"/>
</dbReference>
<dbReference type="InterPro" id="IPR005149">
    <property type="entry name" value="Tscrpt_reg_PadR_N"/>
</dbReference>
<reference evidence="3 6" key="2">
    <citation type="submission" date="2018-07" db="EMBL/GenBank/DDBJ databases">
        <title>The molecular basis for the intramolecular migration of carboxyl group in the catabolism of para-hydroxybenzoate via gentisate.</title>
        <authorList>
            <person name="Zhao H."/>
            <person name="Xu Y."/>
            <person name="Lin S."/>
            <person name="Spain J.C."/>
            <person name="Zhou N.-Y."/>
        </authorList>
    </citation>
    <scope>NUCLEOTIDE SEQUENCE [LARGE SCALE GENOMIC DNA]</scope>
    <source>
        <strain evidence="3 6">PHB-7a</strain>
    </source>
</reference>
<dbReference type="AlphaFoldDB" id="A0AAX0RQT0"/>
<feature type="domain" description="Transcription regulator PadR N-terminal" evidence="2">
    <location>
        <begin position="7"/>
        <end position="80"/>
    </location>
</feature>
<dbReference type="Gene3D" id="1.10.10.10">
    <property type="entry name" value="Winged helix-like DNA-binding domain superfamily/Winged helix DNA-binding domain"/>
    <property type="match status" value="1"/>
</dbReference>
<dbReference type="PANTHER" id="PTHR43252:SF6">
    <property type="entry name" value="NEGATIVE TRANSCRIPTION REGULATOR PADR"/>
    <property type="match status" value="1"/>
</dbReference>
<proteinExistence type="predicted"/>
<dbReference type="EMBL" id="NUEQ01000057">
    <property type="protein sequence ID" value="PEJ29204.1"/>
    <property type="molecule type" value="Genomic_DNA"/>
</dbReference>
<evidence type="ECO:0000259" key="2">
    <source>
        <dbReference type="Pfam" id="PF03551"/>
    </source>
</evidence>
<dbReference type="RefSeq" id="WP_098177381.1">
    <property type="nucleotide sequence ID" value="NZ_CP030926.1"/>
</dbReference>
<feature type="region of interest" description="Disordered" evidence="1">
    <location>
        <begin position="173"/>
        <end position="202"/>
    </location>
</feature>
<accession>A0AAX0RQT0</accession>
<evidence type="ECO:0000313" key="5">
    <source>
        <dbReference type="Proteomes" id="UP000220106"/>
    </source>
</evidence>
<dbReference type="Proteomes" id="UP000220106">
    <property type="component" value="Unassembled WGS sequence"/>
</dbReference>
<gene>
    <name evidence="4" type="ORF">CN689_22055</name>
    <name evidence="3" type="ORF">DTO10_22520</name>
</gene>